<dbReference type="InterPro" id="IPR007410">
    <property type="entry name" value="LpqE-like"/>
</dbReference>
<dbReference type="Proteomes" id="UP001574673">
    <property type="component" value="Unassembled WGS sequence"/>
</dbReference>
<dbReference type="InterPro" id="IPR036182">
    <property type="entry name" value="PCuAC_sf"/>
</dbReference>
<keyword evidence="1" id="KW-0732">Signal</keyword>
<dbReference type="InterPro" id="IPR058248">
    <property type="entry name" value="Lxx211020-like"/>
</dbReference>
<dbReference type="PANTHER" id="PTHR36302:SF1">
    <property type="entry name" value="COPPER CHAPERONE PCU(A)C"/>
    <property type="match status" value="1"/>
</dbReference>
<organism evidence="2 3">
    <name type="scientific">Dentiradicibacter hellwigii</name>
    <dbReference type="NCBI Taxonomy" id="3149053"/>
    <lineage>
        <taxon>Bacteria</taxon>
        <taxon>Pseudomonadati</taxon>
        <taxon>Pseudomonadota</taxon>
        <taxon>Betaproteobacteria</taxon>
        <taxon>Rhodocyclales</taxon>
        <taxon>Rhodocyclaceae</taxon>
        <taxon>Dentiradicibacter</taxon>
    </lineage>
</organism>
<evidence type="ECO:0000256" key="1">
    <source>
        <dbReference type="SAM" id="SignalP"/>
    </source>
</evidence>
<feature type="chain" id="PRO_5045454664" evidence="1">
    <location>
        <begin position="25"/>
        <end position="174"/>
    </location>
</feature>
<dbReference type="Gene3D" id="2.60.40.1890">
    <property type="entry name" value="PCu(A)C copper chaperone"/>
    <property type="match status" value="1"/>
</dbReference>
<dbReference type="Pfam" id="PF04314">
    <property type="entry name" value="PCuAC"/>
    <property type="match status" value="1"/>
</dbReference>
<keyword evidence="3" id="KW-1185">Reference proteome</keyword>
<sequence length="174" mass="18993">MTLKTLKAALLAAACAQTAMLAHAAEPAIAAHTELKDCVIQEVLPGKNMTGAFVRFVHHGAPVELVRVEMPSVSPRIELHSMKMKDGVMEMARMTDLKLSEGERRFRKGGDHVMLFDIAQNPAIGSTHTMTVYFSDSTQAHCQAVVKSVREVMKDAGIDAAPAHDHNHDHGHKH</sequence>
<protein>
    <submittedName>
        <fullName evidence="2">Copper chaperone PCu(A)C</fullName>
    </submittedName>
</protein>
<proteinExistence type="predicted"/>
<reference evidence="3" key="1">
    <citation type="submission" date="2024-06" db="EMBL/GenBank/DDBJ databases">
        <title>Radixoralia hellwigii gen. nov., sp nov., isolated from a root canal in the human oral cavity.</title>
        <authorList>
            <person name="Bartsch S."/>
            <person name="Wittmer A."/>
            <person name="Schulz A.-K."/>
            <person name="Neumann-Schaal M."/>
            <person name="Wolf J."/>
            <person name="Gronow S."/>
            <person name="Tennert C."/>
            <person name="Haecker G."/>
            <person name="Cieplik F."/>
            <person name="Al-Ahmad A."/>
        </authorList>
    </citation>
    <scope>NUCLEOTIDE SEQUENCE [LARGE SCALE GENOMIC DNA]</scope>
    <source>
        <strain evidence="3">Wk13</strain>
    </source>
</reference>
<dbReference type="EMBL" id="JBEUWX010000002">
    <property type="protein sequence ID" value="MFA9950255.1"/>
    <property type="molecule type" value="Genomic_DNA"/>
</dbReference>
<name>A0ABV4UG92_9RHOO</name>
<evidence type="ECO:0000313" key="2">
    <source>
        <dbReference type="EMBL" id="MFA9950255.1"/>
    </source>
</evidence>
<evidence type="ECO:0000313" key="3">
    <source>
        <dbReference type="Proteomes" id="UP001574673"/>
    </source>
</evidence>
<dbReference type="RefSeq" id="WP_418891322.1">
    <property type="nucleotide sequence ID" value="NZ_JBEUWX010000002.1"/>
</dbReference>
<gene>
    <name evidence="2" type="ORF">ABCS64_07975</name>
</gene>
<dbReference type="SUPFAM" id="SSF110087">
    <property type="entry name" value="DR1885-like metal-binding protein"/>
    <property type="match status" value="1"/>
</dbReference>
<dbReference type="PANTHER" id="PTHR36302">
    <property type="entry name" value="BLR7088 PROTEIN"/>
    <property type="match status" value="1"/>
</dbReference>
<feature type="signal peptide" evidence="1">
    <location>
        <begin position="1"/>
        <end position="24"/>
    </location>
</feature>
<accession>A0ABV4UG92</accession>
<comment type="caution">
    <text evidence="2">The sequence shown here is derived from an EMBL/GenBank/DDBJ whole genome shotgun (WGS) entry which is preliminary data.</text>
</comment>